<sequence length="79" mass="9234">MIICFHGSKYFLSQEGFFRTEDGDCDVLVVQSMEEAKRMLDKGALKKGEKIEICDNNEEVCMEEIRRKLFRITKSCKFS</sequence>
<name>A0A510DZC7_9CREN</name>
<dbReference type="Proteomes" id="UP000322983">
    <property type="component" value="Chromosome"/>
</dbReference>
<dbReference type="Proteomes" id="UP000325030">
    <property type="component" value="Chromosome"/>
</dbReference>
<evidence type="ECO:0000313" key="3">
    <source>
        <dbReference type="Proteomes" id="UP000322983"/>
    </source>
</evidence>
<dbReference type="RefSeq" id="WP_149528832.1">
    <property type="nucleotide sequence ID" value="NZ_AP018929.1"/>
</dbReference>
<evidence type="ECO:0000313" key="4">
    <source>
        <dbReference type="Proteomes" id="UP000325030"/>
    </source>
</evidence>
<organism evidence="1 3">
    <name type="scientific">Sulfuracidifex tepidarius</name>
    <dbReference type="NCBI Taxonomy" id="1294262"/>
    <lineage>
        <taxon>Archaea</taxon>
        <taxon>Thermoproteota</taxon>
        <taxon>Thermoprotei</taxon>
        <taxon>Sulfolobales</taxon>
        <taxon>Sulfolobaceae</taxon>
        <taxon>Sulfuracidifex</taxon>
    </lineage>
</organism>
<evidence type="ECO:0000313" key="1">
    <source>
        <dbReference type="EMBL" id="BBG25300.1"/>
    </source>
</evidence>
<dbReference type="AlphaFoldDB" id="A0A510DZC7"/>
<reference evidence="1 3" key="2">
    <citation type="journal article" date="2020" name="Int. J. Syst. Evol. Microbiol.">
        <title>Sulfuracidifex tepidarius gen. nov., sp. nov. and transfer of Sulfolobus metallicus Huber and Stetter 1992 to the genus Sulfuracidifex as Sulfuracidifex metallicus comb. nov.</title>
        <authorList>
            <person name="Itoh T."/>
            <person name="Miura T."/>
            <person name="Sakai H.D."/>
            <person name="Kato S."/>
            <person name="Ohkuma M."/>
            <person name="Takashina T."/>
        </authorList>
    </citation>
    <scope>NUCLEOTIDE SEQUENCE [LARGE SCALE GENOMIC DNA]</scope>
    <source>
        <strain evidence="1 3">IC-006</strain>
        <strain evidence="2">IC-007</strain>
    </source>
</reference>
<reference evidence="4" key="1">
    <citation type="submission" date="2018-09" db="EMBL/GenBank/DDBJ databases">
        <title>Complete Genome Sequencing of Sulfolobus sp. JCM 16834.</title>
        <authorList>
            <person name="Kato S."/>
            <person name="Itoh T."/>
            <person name="Ohkuma M."/>
        </authorList>
    </citation>
    <scope>NUCLEOTIDE SEQUENCE [LARGE SCALE GENOMIC DNA]</scope>
    <source>
        <strain evidence="4">IC-007</strain>
    </source>
</reference>
<dbReference type="KEGG" id="step:IC006_2635"/>
<dbReference type="GeneID" id="41718919"/>
<dbReference type="EMBL" id="AP018930">
    <property type="protein sequence ID" value="BBG28094.1"/>
    <property type="molecule type" value="Genomic_DNA"/>
</dbReference>
<keyword evidence="3" id="KW-1185">Reference proteome</keyword>
<gene>
    <name evidence="1" type="ORF">IC006_2635</name>
    <name evidence="2" type="ORF">IC007_2649</name>
</gene>
<protein>
    <submittedName>
        <fullName evidence="1">Uncharacterized protein</fullName>
    </submittedName>
</protein>
<proteinExistence type="predicted"/>
<dbReference type="OrthoDB" id="380954at2157"/>
<evidence type="ECO:0000313" key="2">
    <source>
        <dbReference type="EMBL" id="BBG28094.1"/>
    </source>
</evidence>
<dbReference type="EMBL" id="AP018929">
    <property type="protein sequence ID" value="BBG25300.1"/>
    <property type="molecule type" value="Genomic_DNA"/>
</dbReference>
<dbReference type="STRING" id="1294262.GCA_001316085_01536"/>
<accession>A0A510DZC7</accession>
<accession>A0A510E6F7</accession>